<dbReference type="AlphaFoldDB" id="A0A4S4LR09"/>
<dbReference type="NCBIfam" id="NF033545">
    <property type="entry name" value="transpos_IS630"/>
    <property type="match status" value="1"/>
</dbReference>
<reference evidence="2 3" key="1">
    <citation type="submission" date="2019-02" db="EMBL/GenBank/DDBJ databases">
        <title>Genome sequencing of the rare red list fungi Antrodiella citrinella (Flaviporus citrinellus).</title>
        <authorList>
            <person name="Buettner E."/>
            <person name="Kellner H."/>
        </authorList>
    </citation>
    <scope>NUCLEOTIDE SEQUENCE [LARGE SCALE GENOMIC DNA]</scope>
    <source>
        <strain evidence="2 3">DSM 108506</strain>
    </source>
</reference>
<dbReference type="SUPFAM" id="SSF53098">
    <property type="entry name" value="Ribonuclease H-like"/>
    <property type="match status" value="1"/>
</dbReference>
<gene>
    <name evidence="2" type="ORF">EUX98_g9562</name>
</gene>
<feature type="domain" description="Tc1-like transposase DDE" evidence="1">
    <location>
        <begin position="146"/>
        <end position="284"/>
    </location>
</feature>
<sequence length="320" mass="37207">MVNRFISPDVKRAAIRLYERNLLPLEDILDCINISARTFWRILKLYRQTGDVINPRPRQRGRPRKLLSDDVQYLIRLIRHRPDWFLDELLGLLDNNRFVAVHFSTIHRELLRAGVSLKKLKRVAAERDELLRADFVRRMAVYTPEQLRFMDEVSKDERTLKRRNGRALKGRRAVMRGVFVRGRRVSGEGVMTVDGMVASTVVQGSMTRKRFLDFLEHEVLPLMTPFPGYFSVLVMDNARIHHGTRILELAELFGVRIVFLPPYSPDLNPIEEAFSKIKAWIQRNYDVFSSDDGIISDMLEAMNVITPEDAQGYIQHAGYL</sequence>
<evidence type="ECO:0000259" key="1">
    <source>
        <dbReference type="Pfam" id="PF13358"/>
    </source>
</evidence>
<dbReference type="InterPro" id="IPR038717">
    <property type="entry name" value="Tc1-like_DDE_dom"/>
</dbReference>
<accession>A0A4S4LR09</accession>
<dbReference type="InterPro" id="IPR047655">
    <property type="entry name" value="Transpos_IS630-like"/>
</dbReference>
<dbReference type="Gene3D" id="3.30.420.10">
    <property type="entry name" value="Ribonuclease H-like superfamily/Ribonuclease H"/>
    <property type="match status" value="1"/>
</dbReference>
<dbReference type="Pfam" id="PF13384">
    <property type="entry name" value="HTH_23"/>
    <property type="match status" value="1"/>
</dbReference>
<dbReference type="Proteomes" id="UP000308730">
    <property type="component" value="Unassembled WGS sequence"/>
</dbReference>
<evidence type="ECO:0000313" key="2">
    <source>
        <dbReference type="EMBL" id="THH14792.1"/>
    </source>
</evidence>
<dbReference type="PANTHER" id="PTHR46564:SF1">
    <property type="entry name" value="TRANSPOSASE"/>
    <property type="match status" value="1"/>
</dbReference>
<dbReference type="GO" id="GO:0003676">
    <property type="term" value="F:nucleic acid binding"/>
    <property type="evidence" value="ECO:0007669"/>
    <property type="project" value="InterPro"/>
</dbReference>
<keyword evidence="3" id="KW-1185">Reference proteome</keyword>
<dbReference type="InterPro" id="IPR009057">
    <property type="entry name" value="Homeodomain-like_sf"/>
</dbReference>
<dbReference type="InterPro" id="IPR036397">
    <property type="entry name" value="RNaseH_sf"/>
</dbReference>
<dbReference type="InterPro" id="IPR012337">
    <property type="entry name" value="RNaseH-like_sf"/>
</dbReference>
<evidence type="ECO:0000313" key="3">
    <source>
        <dbReference type="Proteomes" id="UP000308730"/>
    </source>
</evidence>
<dbReference type="PANTHER" id="PTHR46564">
    <property type="entry name" value="TRANSPOSASE"/>
    <property type="match status" value="1"/>
</dbReference>
<protein>
    <recommendedName>
        <fullName evidence="1">Tc1-like transposase DDE domain-containing protein</fullName>
    </recommendedName>
</protein>
<dbReference type="SUPFAM" id="SSF46689">
    <property type="entry name" value="Homeodomain-like"/>
    <property type="match status" value="1"/>
</dbReference>
<dbReference type="Pfam" id="PF13358">
    <property type="entry name" value="DDE_3"/>
    <property type="match status" value="1"/>
</dbReference>
<name>A0A4S4LR09_9APHY</name>
<organism evidence="2 3">
    <name type="scientific">Antrodiella citrinella</name>
    <dbReference type="NCBI Taxonomy" id="2447956"/>
    <lineage>
        <taxon>Eukaryota</taxon>
        <taxon>Fungi</taxon>
        <taxon>Dikarya</taxon>
        <taxon>Basidiomycota</taxon>
        <taxon>Agaricomycotina</taxon>
        <taxon>Agaricomycetes</taxon>
        <taxon>Polyporales</taxon>
        <taxon>Steccherinaceae</taxon>
        <taxon>Antrodiella</taxon>
    </lineage>
</organism>
<dbReference type="OrthoDB" id="2266637at2759"/>
<comment type="caution">
    <text evidence="2">The sequence shown here is derived from an EMBL/GenBank/DDBJ whole genome shotgun (WGS) entry which is preliminary data.</text>
</comment>
<dbReference type="EMBL" id="SGPM01000892">
    <property type="protein sequence ID" value="THH14792.1"/>
    <property type="molecule type" value="Genomic_DNA"/>
</dbReference>
<proteinExistence type="predicted"/>